<evidence type="ECO:0000313" key="6">
    <source>
        <dbReference type="Proteomes" id="UP000076154"/>
    </source>
</evidence>
<dbReference type="GO" id="GO:0000506">
    <property type="term" value="C:glycosylphosphatidylinositol-N-acetylglucosaminyltransferase (GPI-GnT) complex"/>
    <property type="evidence" value="ECO:0007669"/>
    <property type="project" value="InterPro"/>
</dbReference>
<name>A0A369JQB5_HYPMA</name>
<dbReference type="GO" id="GO:0006506">
    <property type="term" value="P:GPI anchor biosynthetic process"/>
    <property type="evidence" value="ECO:0007669"/>
    <property type="project" value="UniProtKB-UniPathway"/>
</dbReference>
<comment type="caution">
    <text evidence="5">The sequence shown here is derived from an EMBL/GenBank/DDBJ whole genome shotgun (WGS) entry which is preliminary data.</text>
</comment>
<dbReference type="InterPro" id="IPR019328">
    <property type="entry name" value="PIGH-H_dom"/>
</dbReference>
<sequence length="193" mass="21860">MTEVSRPLRENPQFLILKSPGFCEYRVENFRVRRDGGSRIARGTSTFTWLDAAILVVVVAFWQRVQSTRAFVALGALSLMRVSLRFTQVLHESVIIFPPHGIQFETHRGCPPFCLFSTRRFIHLKVIQDIVISEGLKGWDVHYYLAAIKPVGSSDFGFDVAFENLLPPHDVLLEVYRGIHATLLSPSDCTPDT</sequence>
<evidence type="ECO:0000256" key="1">
    <source>
        <dbReference type="ARBA" id="ARBA00004687"/>
    </source>
</evidence>
<keyword evidence="5" id="KW-0328">Glycosyltransferase</keyword>
<evidence type="ECO:0000256" key="2">
    <source>
        <dbReference type="ARBA" id="ARBA00009610"/>
    </source>
</evidence>
<dbReference type="OrthoDB" id="6256716at2759"/>
<keyword evidence="6" id="KW-1185">Reference proteome</keyword>
<protein>
    <submittedName>
        <fullName evidence="5">Phosphatidylinositol N-acetylglucosaminyltransferase subunit gpi15</fullName>
    </submittedName>
</protein>
<dbReference type="STRING" id="39966.A0A369JQB5"/>
<feature type="transmembrane region" description="Helical" evidence="3">
    <location>
        <begin position="40"/>
        <end position="62"/>
    </location>
</feature>
<organism evidence="5 6">
    <name type="scientific">Hypsizygus marmoreus</name>
    <name type="common">White beech mushroom</name>
    <name type="synonym">Agaricus marmoreus</name>
    <dbReference type="NCBI Taxonomy" id="39966"/>
    <lineage>
        <taxon>Eukaryota</taxon>
        <taxon>Fungi</taxon>
        <taxon>Dikarya</taxon>
        <taxon>Basidiomycota</taxon>
        <taxon>Agaricomycotina</taxon>
        <taxon>Agaricomycetes</taxon>
        <taxon>Agaricomycetidae</taxon>
        <taxon>Agaricales</taxon>
        <taxon>Tricholomatineae</taxon>
        <taxon>Lyophyllaceae</taxon>
        <taxon>Hypsizygus</taxon>
    </lineage>
</organism>
<reference evidence="5" key="1">
    <citation type="submission" date="2018-04" db="EMBL/GenBank/DDBJ databases">
        <title>Whole genome sequencing of Hypsizygus marmoreus.</title>
        <authorList>
            <person name="Choi I.-G."/>
            <person name="Min B."/>
            <person name="Kim J.-G."/>
            <person name="Kim S."/>
            <person name="Oh Y.-L."/>
            <person name="Kong W.-S."/>
            <person name="Park H."/>
            <person name="Jeong J."/>
            <person name="Song E.-S."/>
        </authorList>
    </citation>
    <scope>NUCLEOTIDE SEQUENCE [LARGE SCALE GENOMIC DNA]</scope>
    <source>
        <strain evidence="5">51987-8</strain>
    </source>
</reference>
<dbReference type="PANTHER" id="PTHR15231:SF1">
    <property type="entry name" value="PHOSPHATIDYLINOSITOL N-ACETYLGLUCOSAMINYLTRANSFERASE SUBUNIT H"/>
    <property type="match status" value="1"/>
</dbReference>
<keyword evidence="5" id="KW-0808">Transferase</keyword>
<gene>
    <name evidence="5" type="primary">gpi15</name>
    <name evidence="5" type="ORF">Hypma_011500</name>
</gene>
<dbReference type="PANTHER" id="PTHR15231">
    <property type="entry name" value="PHOSPHATIDYLINOSITOL N-ACETYLGLUCOSAMINYLTRANSFERASE SUBUNIT H"/>
    <property type="match status" value="1"/>
</dbReference>
<keyword evidence="3" id="KW-0812">Transmembrane</keyword>
<dbReference type="InterPro" id="IPR044215">
    <property type="entry name" value="PIG-H"/>
</dbReference>
<dbReference type="GO" id="GO:0016757">
    <property type="term" value="F:glycosyltransferase activity"/>
    <property type="evidence" value="ECO:0007669"/>
    <property type="project" value="UniProtKB-KW"/>
</dbReference>
<evidence type="ECO:0000256" key="3">
    <source>
        <dbReference type="SAM" id="Phobius"/>
    </source>
</evidence>
<keyword evidence="3" id="KW-0472">Membrane</keyword>
<accession>A0A369JQB5</accession>
<dbReference type="InParanoid" id="A0A369JQB5"/>
<dbReference type="AlphaFoldDB" id="A0A369JQB5"/>
<proteinExistence type="inferred from homology"/>
<evidence type="ECO:0000259" key="4">
    <source>
        <dbReference type="Pfam" id="PF10181"/>
    </source>
</evidence>
<dbReference type="FunCoup" id="A0A369JQB5">
    <property type="interactions" value="78"/>
</dbReference>
<dbReference type="Pfam" id="PF10181">
    <property type="entry name" value="PIG-H"/>
    <property type="match status" value="1"/>
</dbReference>
<dbReference type="EMBL" id="LUEZ02000055">
    <property type="protein sequence ID" value="RDB20966.1"/>
    <property type="molecule type" value="Genomic_DNA"/>
</dbReference>
<keyword evidence="3" id="KW-1133">Transmembrane helix</keyword>
<feature type="domain" description="Phosphatidylinositol N-acetylglucosaminyltransferase subunit H conserved" evidence="4">
    <location>
        <begin position="93"/>
        <end position="149"/>
    </location>
</feature>
<comment type="pathway">
    <text evidence="1">Glycolipid biosynthesis; glycosylphosphatidylinositol-anchor biosynthesis.</text>
</comment>
<evidence type="ECO:0000313" key="5">
    <source>
        <dbReference type="EMBL" id="RDB20966.1"/>
    </source>
</evidence>
<comment type="similarity">
    <text evidence="2">Belongs to the PIGH family.</text>
</comment>
<dbReference type="Proteomes" id="UP000076154">
    <property type="component" value="Unassembled WGS sequence"/>
</dbReference>
<dbReference type="UniPathway" id="UPA00196"/>